<keyword evidence="1 4" id="KW-0349">Heme</keyword>
<feature type="domain" description="Cytochrome c" evidence="5">
    <location>
        <begin position="380"/>
        <end position="512"/>
    </location>
</feature>
<evidence type="ECO:0000259" key="5">
    <source>
        <dbReference type="PROSITE" id="PS51007"/>
    </source>
</evidence>
<evidence type="ECO:0000256" key="4">
    <source>
        <dbReference type="PROSITE-ProRule" id="PRU00433"/>
    </source>
</evidence>
<dbReference type="PROSITE" id="PS51007">
    <property type="entry name" value="CYTC"/>
    <property type="match status" value="1"/>
</dbReference>
<keyword evidence="3 4" id="KW-0408">Iron</keyword>
<evidence type="ECO:0000313" key="7">
    <source>
        <dbReference type="Proteomes" id="UP001056291"/>
    </source>
</evidence>
<organism evidence="6 7">
    <name type="scientific">Sneathiella marina</name>
    <dbReference type="NCBI Taxonomy" id="2950108"/>
    <lineage>
        <taxon>Bacteria</taxon>
        <taxon>Pseudomonadati</taxon>
        <taxon>Pseudomonadota</taxon>
        <taxon>Alphaproteobacteria</taxon>
        <taxon>Sneathiellales</taxon>
        <taxon>Sneathiellaceae</taxon>
        <taxon>Sneathiella</taxon>
    </lineage>
</organism>
<dbReference type="PIRSF" id="PIRSF028099">
    <property type="entry name" value="DUF1111"/>
    <property type="match status" value="1"/>
</dbReference>
<dbReference type="RefSeq" id="WP_251933721.1">
    <property type="nucleotide sequence ID" value="NZ_CP098747.1"/>
</dbReference>
<dbReference type="InterPro" id="IPR009056">
    <property type="entry name" value="Cyt_c-like_dom"/>
</dbReference>
<keyword evidence="7" id="KW-1185">Reference proteome</keyword>
<dbReference type="InterPro" id="IPR051395">
    <property type="entry name" value="Cytochrome_c_Peroxidase/MauG"/>
</dbReference>
<dbReference type="InterPro" id="IPR036909">
    <property type="entry name" value="Cyt_c-like_dom_sf"/>
</dbReference>
<proteinExistence type="predicted"/>
<evidence type="ECO:0000256" key="3">
    <source>
        <dbReference type="ARBA" id="ARBA00023004"/>
    </source>
</evidence>
<evidence type="ECO:0000256" key="2">
    <source>
        <dbReference type="ARBA" id="ARBA00022723"/>
    </source>
</evidence>
<dbReference type="Pfam" id="PF06537">
    <property type="entry name" value="DHOR"/>
    <property type="match status" value="1"/>
</dbReference>
<dbReference type="EMBL" id="CP098747">
    <property type="protein sequence ID" value="USG60841.1"/>
    <property type="molecule type" value="Genomic_DNA"/>
</dbReference>
<keyword evidence="2 4" id="KW-0479">Metal-binding</keyword>
<sequence>MLFSNNQKQKRAIALLVAGGFLTLPSMVLGEEIRRDDLTGSDLSRVREIVKPTASFDKAERFERMSAGAATTTINPSKDAFSQHLKNLDFSGQERFKLGNGLFRKLWVSSPSSTQASDGLGPLFNARSCQRCHLKDGRGHPPQHSADTATSMFLRLSIPPRNTAERQAILKGELDVITEPTYGKQLQDFSIPELAAEGRMVISYEEIEAFLNGGERVSLRKPSYDIADLSYGPLADDVMLSPRVAPQMIGLGLIEAIHPADIIENAKTQQRSDDAVKGKVSWVGPKSEGKRAIGRFGWKASTPTVLQQSAGAFEGDIGISNDIAPRHSGDCTENQQACLTQATGVQKRLGETEAPSPVLELVTFYSRNLAVPARRNINNPEVLKGKEIFYNIGCVTCHRPKYVTSREGDQEELKFQLIWPYTDLLLHDMGAGLADNRPVGTATGTQWRTPPLWGIGLTKEVSGHTYFLHDGRARNLTEAILWHGGEAEAAQQAFVNLPKNERQNLIKFLESL</sequence>
<gene>
    <name evidence="6" type="ORF">NBZ79_16915</name>
</gene>
<dbReference type="SUPFAM" id="SSF46626">
    <property type="entry name" value="Cytochrome c"/>
    <property type="match status" value="1"/>
</dbReference>
<evidence type="ECO:0000256" key="1">
    <source>
        <dbReference type="ARBA" id="ARBA00022617"/>
    </source>
</evidence>
<dbReference type="Gene3D" id="1.10.760.10">
    <property type="entry name" value="Cytochrome c-like domain"/>
    <property type="match status" value="1"/>
</dbReference>
<dbReference type="PANTHER" id="PTHR30600">
    <property type="entry name" value="CYTOCHROME C PEROXIDASE-RELATED"/>
    <property type="match status" value="1"/>
</dbReference>
<dbReference type="PANTHER" id="PTHR30600:SF4">
    <property type="entry name" value="CYTOCHROME C DOMAIN-CONTAINING PROTEIN"/>
    <property type="match status" value="1"/>
</dbReference>
<reference evidence="6" key="1">
    <citation type="submission" date="2022-06" db="EMBL/GenBank/DDBJ databases">
        <title>Sneathiella actinostolidae sp. nov., isolated from a sea anemonein the Western Pacific Ocean.</title>
        <authorList>
            <person name="Wei M.J."/>
        </authorList>
    </citation>
    <scope>NUCLEOTIDE SEQUENCE</scope>
    <source>
        <strain evidence="6">PHK-P5</strain>
    </source>
</reference>
<evidence type="ECO:0000313" key="6">
    <source>
        <dbReference type="EMBL" id="USG60841.1"/>
    </source>
</evidence>
<dbReference type="Proteomes" id="UP001056291">
    <property type="component" value="Chromosome"/>
</dbReference>
<dbReference type="InterPro" id="IPR010538">
    <property type="entry name" value="DHOR"/>
</dbReference>
<protein>
    <submittedName>
        <fullName evidence="6">C-type cytochrome</fullName>
    </submittedName>
</protein>
<name>A0ABY4W1W1_9PROT</name>
<accession>A0ABY4W1W1</accession>